<dbReference type="InterPro" id="IPR007139">
    <property type="entry name" value="DUF349"/>
</dbReference>
<evidence type="ECO:0008006" key="4">
    <source>
        <dbReference type="Google" id="ProtNLM"/>
    </source>
</evidence>
<evidence type="ECO:0000313" key="2">
    <source>
        <dbReference type="EMBL" id="CAA0114176.1"/>
    </source>
</evidence>
<feature type="coiled-coil region" evidence="1">
    <location>
        <begin position="746"/>
        <end position="773"/>
    </location>
</feature>
<proteinExistence type="predicted"/>
<organism evidence="2 3">
    <name type="scientific">BD1-7 clade bacterium</name>
    <dbReference type="NCBI Taxonomy" id="2029982"/>
    <lineage>
        <taxon>Bacteria</taxon>
        <taxon>Pseudomonadati</taxon>
        <taxon>Pseudomonadota</taxon>
        <taxon>Gammaproteobacteria</taxon>
        <taxon>Cellvibrionales</taxon>
        <taxon>Spongiibacteraceae</taxon>
        <taxon>BD1-7 clade</taxon>
    </lineage>
</organism>
<reference evidence="2 3" key="1">
    <citation type="submission" date="2019-11" db="EMBL/GenBank/DDBJ databases">
        <authorList>
            <person name="Holert J."/>
        </authorList>
    </citation>
    <scope>NUCLEOTIDE SEQUENCE [LARGE SCALE GENOMIC DNA]</scope>
    <source>
        <strain evidence="2">BC5_2</strain>
    </source>
</reference>
<evidence type="ECO:0000256" key="1">
    <source>
        <dbReference type="SAM" id="Coils"/>
    </source>
</evidence>
<dbReference type="AlphaFoldDB" id="A0A5S9QC06"/>
<dbReference type="Proteomes" id="UP000434580">
    <property type="component" value="Unassembled WGS sequence"/>
</dbReference>
<name>A0A5S9QC06_9GAMM</name>
<gene>
    <name evidence="2" type="ORF">DPBNPPHM_01801</name>
</gene>
<sequence>MLNKLFRPKWQHENPEVRKAAVEKLSANELDILKQIASSDIAEDVRELAMSKIQDADTLLALARSASSPQQKQEFLRQWARFIADPSQTAAFDAEQLLIECLDTELLNAIITYSSNNNLSELALAGLTDEQSLLALMETGSHKVRQAAVTKLKTEESLKKALTLVKGRDKKSAQTIKAKLEAFKQAESIRQAELEALNKLQNKLDYLLSHESVNHFEGEVMAVQQAWLQIQQASTDIDSKTTEAVQLQVDQLTHKVASLKELDAQNAEFAKQQAIKREEAHQLTTQIQIHIQSLSTWQHGGETATETLQEQQTSLQQAFDTHEDAVDKGEYKQMKALLSQAAQLLNAINRINQYLQDTATTDQPSTPASAESNDFKVMRRELKQLSQLLDDLKGESQALLPDAAKPLQLRQQYLQDQLQQTRHQEQDNGKQVQQWLDDAEAAIDAKKPDDARRLLAKSRNQIQKLPSQAAHRFQPTLSRLSAAVNELDDWKRFSTEPKRRELCQAMEKLADVELPAQQKAKEIHELQDQWKQLGFCQNKSLWEHFKQLGEKAYSPCRDAFHEQKEVRQFNAKQRQEICEQLEAYLNQHDWQSTDWHALDKLYQKVVEEWKRFSPVERDEHERLQARFSDCAGVIRDKLQGYKKANLSTLEQLAETAETLAQSIDDSGGVEGAIEQYQTLLEQWKSVGLVYHKPRQKIWQRFKDAGDSLYQQRSEQRQSADAERQHSLAQANALIEQLQTVSTTLANESDTEKAAELRQAARQLQADFNALDELPHKARAAVQKSFERQYSQYQQAGKQQKHSAWLNQFDQLMTICSEDGSNAASGLPASWLASLQQRANTAENPSAEQIKNQCLELEILLDAETPASDTSSRMEIQMKKLAGGLGQKPQQDIRSQLDNAINQWAATRQCEDTDLYTRYNERFKSAVRSWISNQT</sequence>
<keyword evidence="1" id="KW-0175">Coiled coil</keyword>
<dbReference type="EMBL" id="CACSII010000017">
    <property type="protein sequence ID" value="CAA0114176.1"/>
    <property type="molecule type" value="Genomic_DNA"/>
</dbReference>
<evidence type="ECO:0000313" key="3">
    <source>
        <dbReference type="Proteomes" id="UP000434580"/>
    </source>
</evidence>
<protein>
    <recommendedName>
        <fullName evidence="4">DUF349 domain-containing protein</fullName>
    </recommendedName>
</protein>
<dbReference type="Pfam" id="PF03993">
    <property type="entry name" value="DUF349"/>
    <property type="match status" value="2"/>
</dbReference>
<accession>A0A5S9QC06</accession>
<dbReference type="OrthoDB" id="5523335at2"/>